<accession>A0ABW3F476</accession>
<evidence type="ECO:0000313" key="3">
    <source>
        <dbReference type="EMBL" id="MFD0913060.1"/>
    </source>
</evidence>
<dbReference type="Proteomes" id="UP001597128">
    <property type="component" value="Unassembled WGS sequence"/>
</dbReference>
<dbReference type="SUPFAM" id="SSF51556">
    <property type="entry name" value="Metallo-dependent hydrolases"/>
    <property type="match status" value="1"/>
</dbReference>
<name>A0ABW3F476_9PROT</name>
<evidence type="ECO:0000313" key="4">
    <source>
        <dbReference type="Proteomes" id="UP001597128"/>
    </source>
</evidence>
<dbReference type="InterPro" id="IPR032466">
    <property type="entry name" value="Metal_Hydrolase"/>
</dbReference>
<dbReference type="EMBL" id="JBHTKB010000001">
    <property type="protein sequence ID" value="MFD0913060.1"/>
    <property type="molecule type" value="Genomic_DNA"/>
</dbReference>
<protein>
    <submittedName>
        <fullName evidence="3">Amidohydrolase family protein</fullName>
    </submittedName>
</protein>
<dbReference type="InterPro" id="IPR032465">
    <property type="entry name" value="ACMSD"/>
</dbReference>
<proteinExistence type="predicted"/>
<evidence type="ECO:0000256" key="1">
    <source>
        <dbReference type="ARBA" id="ARBA00023239"/>
    </source>
</evidence>
<dbReference type="PANTHER" id="PTHR21240">
    <property type="entry name" value="2-AMINO-3-CARBOXYLMUCONATE-6-SEMIALDEHYDE DECARBOXYLASE"/>
    <property type="match status" value="1"/>
</dbReference>
<keyword evidence="4" id="KW-1185">Reference proteome</keyword>
<reference evidence="4" key="1">
    <citation type="journal article" date="2019" name="Int. J. Syst. Evol. Microbiol.">
        <title>The Global Catalogue of Microorganisms (GCM) 10K type strain sequencing project: providing services to taxonomists for standard genome sequencing and annotation.</title>
        <authorList>
            <consortium name="The Broad Institute Genomics Platform"/>
            <consortium name="The Broad Institute Genome Sequencing Center for Infectious Disease"/>
            <person name="Wu L."/>
            <person name="Ma J."/>
        </authorList>
    </citation>
    <scope>NUCLEOTIDE SEQUENCE [LARGE SCALE GENOMIC DNA]</scope>
    <source>
        <strain evidence="4">CCUG 58412</strain>
    </source>
</reference>
<dbReference type="Pfam" id="PF04909">
    <property type="entry name" value="Amidohydro_2"/>
    <property type="match status" value="1"/>
</dbReference>
<organism evidence="3 4">
    <name type="scientific">Methylophilus luteus</name>
    <dbReference type="NCBI Taxonomy" id="640108"/>
    <lineage>
        <taxon>Bacteria</taxon>
        <taxon>Pseudomonadati</taxon>
        <taxon>Pseudomonadota</taxon>
        <taxon>Betaproteobacteria</taxon>
        <taxon>Nitrosomonadales</taxon>
        <taxon>Methylophilaceae</taxon>
        <taxon>Methylophilus</taxon>
    </lineage>
</organism>
<dbReference type="RefSeq" id="WP_379056311.1">
    <property type="nucleotide sequence ID" value="NZ_JBHTKB010000001.1"/>
</dbReference>
<dbReference type="InterPro" id="IPR006680">
    <property type="entry name" value="Amidohydro-rel"/>
</dbReference>
<dbReference type="Gene3D" id="3.20.20.140">
    <property type="entry name" value="Metal-dependent hydrolases"/>
    <property type="match status" value="1"/>
</dbReference>
<sequence>MKQKIIDMRNRPAFLHDFFGATPATAAYDTAKWLNQRVGSLEPEHFKRSYTLQGYLQEIDQAGIDYAVVVGRETPDLTIADAEVAQLVQQSPKLIGLGSVDIVARGVESALAAIEHAIHQHGFRAINIEPGFAKPARYVDDPIFDPVYQACQQHQVPVCVMSGPTTPDLDYAHPNAVARLARKYPDLNIICFHGYYPYVNEIVGAAFRYPNLYLVPDMYIFQPGAELYVQAANKFLGDQLLFGTSYPFRPMQQTIADFMQLGFKDAVLEKVFYQNAASLLKLGN</sequence>
<comment type="caution">
    <text evidence="3">The sequence shown here is derived from an EMBL/GenBank/DDBJ whole genome shotgun (WGS) entry which is preliminary data.</text>
</comment>
<gene>
    <name evidence="3" type="ORF">ACFQ1Z_05825</name>
</gene>
<feature type="domain" description="Amidohydrolase-related" evidence="2">
    <location>
        <begin position="53"/>
        <end position="282"/>
    </location>
</feature>
<keyword evidence="1" id="KW-0456">Lyase</keyword>
<evidence type="ECO:0000259" key="2">
    <source>
        <dbReference type="Pfam" id="PF04909"/>
    </source>
</evidence>